<feature type="compositionally biased region" description="Basic residues" evidence="1">
    <location>
        <begin position="267"/>
        <end position="281"/>
    </location>
</feature>
<feature type="compositionally biased region" description="Basic and acidic residues" evidence="1">
    <location>
        <begin position="282"/>
        <end position="299"/>
    </location>
</feature>
<accession>A0A7J0DFD6</accession>
<keyword evidence="3" id="KW-1185">Reference proteome</keyword>
<sequence length="370" mass="42233">MNYAYSSPSSESFWLNSDCLAYKEPYFEEERHPNTISGLVAHDLFKECSSPNPLDRGKTSPTFSMEPRQAISTELAQEPKCSLLLALGRGRVLRISISPPESYLYMETTPCEIFSVTTPITGYSSDGNLPNYVSYISEISFHTYPSEDLAIFTTTVWRRLWERQFSIFYALAQPPSTQTKCQQPPDNRAHPMANTNQVPDLEGLHREIHDMAEQMRIMNDNNGRLMQLLTTANPPLPAAPPVPNIERSRHSIRSQDHSQNASTERVRGRRRAPRTRRGRSPHRGDPIETRNKSTSRKIRDLDARIDAINTGTNAPITIDTLIRQTEPPFTERVLRTRISSKFKLPTQLGVYERKIDPMDHLDSYKSLMLL</sequence>
<feature type="region of interest" description="Disordered" evidence="1">
    <location>
        <begin position="231"/>
        <end position="299"/>
    </location>
</feature>
<comment type="caution">
    <text evidence="2">The sequence shown here is derived from an EMBL/GenBank/DDBJ whole genome shotgun (WGS) entry which is preliminary data.</text>
</comment>
<evidence type="ECO:0000256" key="1">
    <source>
        <dbReference type="SAM" id="MobiDB-lite"/>
    </source>
</evidence>
<dbReference type="EMBL" id="BJWL01000205">
    <property type="protein sequence ID" value="GFS34120.1"/>
    <property type="molecule type" value="Genomic_DNA"/>
</dbReference>
<feature type="compositionally biased region" description="Pro residues" evidence="1">
    <location>
        <begin position="234"/>
        <end position="243"/>
    </location>
</feature>
<reference evidence="3" key="1">
    <citation type="submission" date="2019-07" db="EMBL/GenBank/DDBJ databases">
        <title>De Novo Assembly of kiwifruit Actinidia rufa.</title>
        <authorList>
            <person name="Sugita-Konishi S."/>
            <person name="Sato K."/>
            <person name="Mori E."/>
            <person name="Abe Y."/>
            <person name="Kisaki G."/>
            <person name="Hamano K."/>
            <person name="Suezawa K."/>
            <person name="Otani M."/>
            <person name="Fukuda T."/>
            <person name="Manabe T."/>
            <person name="Gomi K."/>
            <person name="Tabuchi M."/>
            <person name="Akimitsu K."/>
            <person name="Kataoka I."/>
        </authorList>
    </citation>
    <scope>NUCLEOTIDE SEQUENCE [LARGE SCALE GENOMIC DNA]</scope>
    <source>
        <strain evidence="3">cv. Fuchu</strain>
    </source>
</reference>
<evidence type="ECO:0000313" key="3">
    <source>
        <dbReference type="Proteomes" id="UP000585474"/>
    </source>
</evidence>
<feature type="compositionally biased region" description="Basic and acidic residues" evidence="1">
    <location>
        <begin position="246"/>
        <end position="256"/>
    </location>
</feature>
<dbReference type="Proteomes" id="UP000585474">
    <property type="component" value="Unassembled WGS sequence"/>
</dbReference>
<evidence type="ECO:0000313" key="2">
    <source>
        <dbReference type="EMBL" id="GFS34120.1"/>
    </source>
</evidence>
<gene>
    <name evidence="2" type="ORF">Acr_00g0032360</name>
</gene>
<dbReference type="AlphaFoldDB" id="A0A7J0DFD6"/>
<organism evidence="2 3">
    <name type="scientific">Actinidia rufa</name>
    <dbReference type="NCBI Taxonomy" id="165716"/>
    <lineage>
        <taxon>Eukaryota</taxon>
        <taxon>Viridiplantae</taxon>
        <taxon>Streptophyta</taxon>
        <taxon>Embryophyta</taxon>
        <taxon>Tracheophyta</taxon>
        <taxon>Spermatophyta</taxon>
        <taxon>Magnoliopsida</taxon>
        <taxon>eudicotyledons</taxon>
        <taxon>Gunneridae</taxon>
        <taxon>Pentapetalae</taxon>
        <taxon>asterids</taxon>
        <taxon>Ericales</taxon>
        <taxon>Actinidiaceae</taxon>
        <taxon>Actinidia</taxon>
    </lineage>
</organism>
<name>A0A7J0DFD6_9ERIC</name>
<proteinExistence type="predicted"/>
<protein>
    <submittedName>
        <fullName evidence="2">Uncharacterized protein</fullName>
    </submittedName>
</protein>